<sequence>MPSAYDIFERRGLTPLELVDIHDISYEDSRRMENLLDNQIAELMNVYFDDITNKFINMAPVTPGARSAVPRSAIRTVWLPNGRSQIAELAPTQPAGPVLVIGCPGPLEPDPPIPAPGVAAPASSSDQHIAQPARPAWWAAIVSAA</sequence>
<dbReference type="EMBL" id="AP023354">
    <property type="protein sequence ID" value="BCJ31935.1"/>
    <property type="molecule type" value="Genomic_DNA"/>
</dbReference>
<organism evidence="1 2">
    <name type="scientific">Actinocatenispora sera</name>
    <dbReference type="NCBI Taxonomy" id="390989"/>
    <lineage>
        <taxon>Bacteria</taxon>
        <taxon>Bacillati</taxon>
        <taxon>Actinomycetota</taxon>
        <taxon>Actinomycetes</taxon>
        <taxon>Micromonosporales</taxon>
        <taxon>Micromonosporaceae</taxon>
        <taxon>Actinocatenispora</taxon>
    </lineage>
</organism>
<evidence type="ECO:0000313" key="2">
    <source>
        <dbReference type="Proteomes" id="UP000680750"/>
    </source>
</evidence>
<proteinExistence type="predicted"/>
<name>A0A810LAN8_9ACTN</name>
<accession>A0A810LAN8</accession>
<reference evidence="1" key="1">
    <citation type="submission" date="2020-08" db="EMBL/GenBank/DDBJ databases">
        <title>Whole genome shotgun sequence of Actinocatenispora sera NBRC 101916.</title>
        <authorList>
            <person name="Komaki H."/>
            <person name="Tamura T."/>
        </authorList>
    </citation>
    <scope>NUCLEOTIDE SEQUENCE</scope>
    <source>
        <strain evidence="1">NBRC 101916</strain>
    </source>
</reference>
<dbReference type="KEGG" id="aser:Asera_60430"/>
<protein>
    <submittedName>
        <fullName evidence="1">Uncharacterized protein</fullName>
    </submittedName>
</protein>
<dbReference type="AlphaFoldDB" id="A0A810LAN8"/>
<gene>
    <name evidence="1" type="ORF">Asera_60430</name>
</gene>
<evidence type="ECO:0000313" key="1">
    <source>
        <dbReference type="EMBL" id="BCJ31935.1"/>
    </source>
</evidence>
<keyword evidence="2" id="KW-1185">Reference proteome</keyword>
<dbReference type="Proteomes" id="UP000680750">
    <property type="component" value="Chromosome"/>
</dbReference>